<dbReference type="EMBL" id="LWDG02000149">
    <property type="protein sequence ID" value="KAE8268475.1"/>
    <property type="molecule type" value="Genomic_DNA"/>
</dbReference>
<gene>
    <name evidence="2" type="ORF">A4X09_0g3860</name>
</gene>
<evidence type="ECO:0000256" key="1">
    <source>
        <dbReference type="SAM" id="SignalP"/>
    </source>
</evidence>
<organism evidence="2 3">
    <name type="scientific">Tilletia walkeri</name>
    <dbReference type="NCBI Taxonomy" id="117179"/>
    <lineage>
        <taxon>Eukaryota</taxon>
        <taxon>Fungi</taxon>
        <taxon>Dikarya</taxon>
        <taxon>Basidiomycota</taxon>
        <taxon>Ustilaginomycotina</taxon>
        <taxon>Exobasidiomycetes</taxon>
        <taxon>Tilletiales</taxon>
        <taxon>Tilletiaceae</taxon>
        <taxon>Tilletia</taxon>
    </lineage>
</organism>
<evidence type="ECO:0000313" key="2">
    <source>
        <dbReference type="EMBL" id="KAE8268475.1"/>
    </source>
</evidence>
<keyword evidence="1" id="KW-0732">Signal</keyword>
<evidence type="ECO:0000313" key="3">
    <source>
        <dbReference type="Proteomes" id="UP000078113"/>
    </source>
</evidence>
<dbReference type="Proteomes" id="UP000078113">
    <property type="component" value="Unassembled WGS sequence"/>
</dbReference>
<keyword evidence="3" id="KW-1185">Reference proteome</keyword>
<feature type="chain" id="PRO_5036464966" evidence="1">
    <location>
        <begin position="20"/>
        <end position="156"/>
    </location>
</feature>
<reference evidence="2" key="2">
    <citation type="journal article" date="2019" name="IMA Fungus">
        <title>Genome sequencing and comparison of five Tilletia species to identify candidate genes for the detection of regulated species infecting wheat.</title>
        <authorList>
            <person name="Nguyen H.D.T."/>
            <person name="Sultana T."/>
            <person name="Kesanakurti P."/>
            <person name="Hambleton S."/>
        </authorList>
    </citation>
    <scope>NUCLEOTIDE SEQUENCE</scope>
    <source>
        <strain evidence="2">DAOMC 236422</strain>
    </source>
</reference>
<sequence>MPLLSLVLWPSALLSGTTSSKWLEKRRFSAPTVEPSSPSSQPLSLAPRPCRVIWSHARRSPAWTLEAGQQKLTFAKVTHHDKLRLHTLLEKWIIRDQQSLSVLDHPDFRVLIHGLLAGYEPPTRNIMTRKIGVNFKVLKSQVKAELQAIPGRDASR</sequence>
<reference evidence="2" key="1">
    <citation type="submission" date="2016-04" db="EMBL/GenBank/DDBJ databases">
        <authorList>
            <person name="Nguyen H.D."/>
            <person name="Samba Siva P."/>
            <person name="Cullis J."/>
            <person name="Levesque C.A."/>
            <person name="Hambleton S."/>
        </authorList>
    </citation>
    <scope>NUCLEOTIDE SEQUENCE</scope>
    <source>
        <strain evidence="2">DAOMC 236422</strain>
    </source>
</reference>
<feature type="signal peptide" evidence="1">
    <location>
        <begin position="1"/>
        <end position="19"/>
    </location>
</feature>
<protein>
    <submittedName>
        <fullName evidence="2">Uncharacterized protein</fullName>
    </submittedName>
</protein>
<proteinExistence type="predicted"/>
<comment type="caution">
    <text evidence="2">The sequence shown here is derived from an EMBL/GenBank/DDBJ whole genome shotgun (WGS) entry which is preliminary data.</text>
</comment>
<name>A0A8X7N9V7_9BASI</name>
<dbReference type="AlphaFoldDB" id="A0A8X7N9V7"/>
<accession>A0A8X7N9V7</accession>